<organism evidence="3 4">
    <name type="scientific">Blastococcus brunescens</name>
    <dbReference type="NCBI Taxonomy" id="1564165"/>
    <lineage>
        <taxon>Bacteria</taxon>
        <taxon>Bacillati</taxon>
        <taxon>Actinomycetota</taxon>
        <taxon>Actinomycetes</taxon>
        <taxon>Geodermatophilales</taxon>
        <taxon>Geodermatophilaceae</taxon>
        <taxon>Blastococcus</taxon>
    </lineage>
</organism>
<evidence type="ECO:0000313" key="3">
    <source>
        <dbReference type="EMBL" id="WRL66462.1"/>
    </source>
</evidence>
<comment type="similarity">
    <text evidence="1">Belongs to the AHA1 family.</text>
</comment>
<dbReference type="InterPro" id="IPR013538">
    <property type="entry name" value="ASHA1/2-like_C"/>
</dbReference>
<evidence type="ECO:0000313" key="4">
    <source>
        <dbReference type="Proteomes" id="UP001324287"/>
    </source>
</evidence>
<gene>
    <name evidence="3" type="ORF">U6N30_14200</name>
</gene>
<name>A0ABZ1B6M3_9ACTN</name>
<dbReference type="Pfam" id="PF08327">
    <property type="entry name" value="AHSA1"/>
    <property type="match status" value="1"/>
</dbReference>
<dbReference type="InterPro" id="IPR023393">
    <property type="entry name" value="START-like_dom_sf"/>
</dbReference>
<dbReference type="RefSeq" id="WP_324277774.1">
    <property type="nucleotide sequence ID" value="NZ_CP141261.1"/>
</dbReference>
<accession>A0ABZ1B6M3</accession>
<sequence length="148" mass="15958">MSTTRAGALLRAPRAVVYAALTDPETIARWRFPAGMTSVVEQHEDGGFRVTLTYEASDQRGKSTARSDSYRARFTRLVPGELVVEVDEFETDDPTMAGAMTVTVTLHDHDGGTDLRAVHEGVPSGVAPEDNALGWRMALGRLAALVEG</sequence>
<dbReference type="EMBL" id="CP141261">
    <property type="protein sequence ID" value="WRL66462.1"/>
    <property type="molecule type" value="Genomic_DNA"/>
</dbReference>
<proteinExistence type="inferred from homology"/>
<evidence type="ECO:0000259" key="2">
    <source>
        <dbReference type="Pfam" id="PF08327"/>
    </source>
</evidence>
<protein>
    <submittedName>
        <fullName evidence="3">SRPBCC domain-containing protein</fullName>
    </submittedName>
</protein>
<evidence type="ECO:0000256" key="1">
    <source>
        <dbReference type="ARBA" id="ARBA00006817"/>
    </source>
</evidence>
<keyword evidence="4" id="KW-1185">Reference proteome</keyword>
<dbReference type="Proteomes" id="UP001324287">
    <property type="component" value="Chromosome"/>
</dbReference>
<dbReference type="SUPFAM" id="SSF55961">
    <property type="entry name" value="Bet v1-like"/>
    <property type="match status" value="1"/>
</dbReference>
<reference evidence="3 4" key="1">
    <citation type="submission" date="2023-12" db="EMBL/GenBank/DDBJ databases">
        <title>Blastococcus brunescens sp. nov., an actonobacterium isolated from sandstone collected in sahara desert.</title>
        <authorList>
            <person name="Gtari M."/>
            <person name="Ghodhbane F."/>
        </authorList>
    </citation>
    <scope>NUCLEOTIDE SEQUENCE [LARGE SCALE GENOMIC DNA]</scope>
    <source>
        <strain evidence="3 4">BMG 8361</strain>
    </source>
</reference>
<dbReference type="Gene3D" id="3.30.530.20">
    <property type="match status" value="1"/>
</dbReference>
<feature type="domain" description="Activator of Hsp90 ATPase homologue 1/2-like C-terminal" evidence="2">
    <location>
        <begin position="11"/>
        <end position="147"/>
    </location>
</feature>